<protein>
    <submittedName>
        <fullName evidence="1">Uncharacterized protein</fullName>
    </submittedName>
</protein>
<dbReference type="EMBL" id="FUWJ01000005">
    <property type="protein sequence ID" value="SKA17631.1"/>
    <property type="molecule type" value="Genomic_DNA"/>
</dbReference>
<dbReference type="AlphaFoldDB" id="A0A1T4RPP4"/>
<dbReference type="Proteomes" id="UP000190092">
    <property type="component" value="Unassembled WGS sequence"/>
</dbReference>
<dbReference type="STRING" id="225324.SAMN02745126_03995"/>
<proteinExistence type="predicted"/>
<evidence type="ECO:0000313" key="1">
    <source>
        <dbReference type="EMBL" id="SKA17631.1"/>
    </source>
</evidence>
<keyword evidence="2" id="KW-1185">Reference proteome</keyword>
<sequence length="204" mass="22480">MAQDAREAGGYDCVVFGVAGFEERLQHCVPHDFEVSRFRNKIDSCFDDPLGPHEANVLAPRITVCGISGEGLGHPHEIGVEFVSLLHLVCPRNPEAARNGAHILVPGYDDPVFLVLPRVGHPEAHEVVRFEAREDHALVVVHEVLANLLQAERLADLFAMRLVGLVNVHAERPRLIAQRHPDRLRIELLLPGAEVQLNAFVCGG</sequence>
<gene>
    <name evidence="1" type="ORF">SAMN02745126_03995</name>
</gene>
<accession>A0A1T4RPP4</accession>
<organism evidence="1 2">
    <name type="scientific">Enhydrobacter aerosaccus</name>
    <dbReference type="NCBI Taxonomy" id="225324"/>
    <lineage>
        <taxon>Bacteria</taxon>
        <taxon>Pseudomonadati</taxon>
        <taxon>Pseudomonadota</taxon>
        <taxon>Alphaproteobacteria</taxon>
        <taxon>Hyphomicrobiales</taxon>
        <taxon>Enhydrobacter</taxon>
    </lineage>
</organism>
<evidence type="ECO:0000313" key="2">
    <source>
        <dbReference type="Proteomes" id="UP000190092"/>
    </source>
</evidence>
<reference evidence="2" key="1">
    <citation type="submission" date="2017-02" db="EMBL/GenBank/DDBJ databases">
        <authorList>
            <person name="Varghese N."/>
            <person name="Submissions S."/>
        </authorList>
    </citation>
    <scope>NUCLEOTIDE SEQUENCE [LARGE SCALE GENOMIC DNA]</scope>
    <source>
        <strain evidence="2">ATCC 27094</strain>
    </source>
</reference>
<name>A0A1T4RPP4_9HYPH</name>